<protein>
    <submittedName>
        <fullName evidence="13">Dimethylamine/trimethylamine dehydrogenase</fullName>
    </submittedName>
</protein>
<dbReference type="EMBL" id="SNYW01000012">
    <property type="protein sequence ID" value="TDQ78785.1"/>
    <property type="molecule type" value="Genomic_DNA"/>
</dbReference>
<dbReference type="Gene3D" id="3.50.50.60">
    <property type="entry name" value="FAD/NAD(P)-binding domain"/>
    <property type="match status" value="1"/>
</dbReference>
<dbReference type="OrthoDB" id="9804454at2"/>
<evidence type="ECO:0000256" key="6">
    <source>
        <dbReference type="ARBA" id="ARBA00022723"/>
    </source>
</evidence>
<dbReference type="Pfam" id="PF22620">
    <property type="entry name" value="OYE-like_second_a-b"/>
    <property type="match status" value="1"/>
</dbReference>
<keyword evidence="4" id="KW-0285">Flavoprotein</keyword>
<dbReference type="SUPFAM" id="SSF51395">
    <property type="entry name" value="FMN-linked oxidoreductases"/>
    <property type="match status" value="1"/>
</dbReference>
<evidence type="ECO:0000313" key="14">
    <source>
        <dbReference type="Proteomes" id="UP000295783"/>
    </source>
</evidence>
<evidence type="ECO:0000256" key="9">
    <source>
        <dbReference type="ARBA" id="ARBA00023014"/>
    </source>
</evidence>
<comment type="cofactor">
    <cofactor evidence="2">
        <name>[4Fe-4S] cluster</name>
        <dbReference type="ChEBI" id="CHEBI:49883"/>
    </cofactor>
</comment>
<comment type="cofactor">
    <cofactor evidence="1">
        <name>FMN</name>
        <dbReference type="ChEBI" id="CHEBI:58210"/>
    </cofactor>
</comment>
<name>A0A4V3DDX4_9PROT</name>
<keyword evidence="8" id="KW-0408">Iron</keyword>
<dbReference type="InterPro" id="IPR023753">
    <property type="entry name" value="FAD/NAD-binding_dom"/>
</dbReference>
<keyword evidence="6" id="KW-0479">Metal-binding</keyword>
<dbReference type="InterPro" id="IPR001155">
    <property type="entry name" value="OxRdtase_FMN_N"/>
</dbReference>
<proteinExistence type="inferred from homology"/>
<dbReference type="RefSeq" id="WP_133614702.1">
    <property type="nucleotide sequence ID" value="NZ_SNYW01000012.1"/>
</dbReference>
<dbReference type="GO" id="GO:0016491">
    <property type="term" value="F:oxidoreductase activity"/>
    <property type="evidence" value="ECO:0007669"/>
    <property type="project" value="UniProtKB-KW"/>
</dbReference>
<evidence type="ECO:0000256" key="8">
    <source>
        <dbReference type="ARBA" id="ARBA00023004"/>
    </source>
</evidence>
<keyword evidence="14" id="KW-1185">Reference proteome</keyword>
<evidence type="ECO:0000256" key="5">
    <source>
        <dbReference type="ARBA" id="ARBA00022643"/>
    </source>
</evidence>
<feature type="domain" description="FAD/NAD(P)-binding" evidence="11">
    <location>
        <begin position="388"/>
        <end position="484"/>
    </location>
</feature>
<dbReference type="Gene3D" id="3.20.20.70">
    <property type="entry name" value="Aldolase class I"/>
    <property type="match status" value="1"/>
</dbReference>
<evidence type="ECO:0000259" key="11">
    <source>
        <dbReference type="Pfam" id="PF07992"/>
    </source>
</evidence>
<comment type="caution">
    <text evidence="13">The sequence shown here is derived from an EMBL/GenBank/DDBJ whole genome shotgun (WGS) entry which is preliminary data.</text>
</comment>
<dbReference type="SUPFAM" id="SSF51905">
    <property type="entry name" value="FAD/NAD(P)-binding domain"/>
    <property type="match status" value="1"/>
</dbReference>
<accession>A0A4V3DDX4</accession>
<dbReference type="InterPro" id="IPR054428">
    <property type="entry name" value="TMADH/DMDH/HD_second_a-b"/>
</dbReference>
<evidence type="ECO:0000256" key="3">
    <source>
        <dbReference type="ARBA" id="ARBA00011048"/>
    </source>
</evidence>
<dbReference type="Proteomes" id="UP000295783">
    <property type="component" value="Unassembled WGS sequence"/>
</dbReference>
<dbReference type="Gene3D" id="3.40.50.720">
    <property type="entry name" value="NAD(P)-binding Rossmann-like Domain"/>
    <property type="match status" value="1"/>
</dbReference>
<feature type="domain" description="TMADH/DMDH/HD second alpha/beta" evidence="12">
    <location>
        <begin position="503"/>
        <end position="611"/>
    </location>
</feature>
<dbReference type="PANTHER" id="PTHR42917:SF2">
    <property type="entry name" value="2,4-DIENOYL-COA REDUCTASE [(2E)-ENOYL-COA-PRODUCING]"/>
    <property type="match status" value="1"/>
</dbReference>
<keyword evidence="9" id="KW-0411">Iron-sulfur</keyword>
<keyword evidence="5" id="KW-0288">FMN</keyword>
<comment type="similarity">
    <text evidence="3">In the N-terminal section; belongs to the NADH:flavin oxidoreductase/NADH oxidase family.</text>
</comment>
<dbReference type="GO" id="GO:0051536">
    <property type="term" value="F:iron-sulfur cluster binding"/>
    <property type="evidence" value="ECO:0007669"/>
    <property type="project" value="UniProtKB-KW"/>
</dbReference>
<dbReference type="Pfam" id="PF00724">
    <property type="entry name" value="Oxidored_FMN"/>
    <property type="match status" value="1"/>
</dbReference>
<dbReference type="Pfam" id="PF07992">
    <property type="entry name" value="Pyr_redox_2"/>
    <property type="match status" value="1"/>
</dbReference>
<dbReference type="InterPro" id="IPR013785">
    <property type="entry name" value="Aldolase_TIM"/>
</dbReference>
<dbReference type="GO" id="GO:0046872">
    <property type="term" value="F:metal ion binding"/>
    <property type="evidence" value="ECO:0007669"/>
    <property type="project" value="UniProtKB-KW"/>
</dbReference>
<gene>
    <name evidence="13" type="ORF">A8950_3246</name>
</gene>
<organism evidence="13 14">
    <name type="scientific">Dongia mobilis</name>
    <dbReference type="NCBI Taxonomy" id="578943"/>
    <lineage>
        <taxon>Bacteria</taxon>
        <taxon>Pseudomonadati</taxon>
        <taxon>Pseudomonadota</taxon>
        <taxon>Alphaproteobacteria</taxon>
        <taxon>Rhodospirillales</taxon>
        <taxon>Dongiaceae</taxon>
        <taxon>Dongia</taxon>
    </lineage>
</organism>
<sequence>MPREPRFDPLFQPLKIGPVTAPNRFYQVPHCTGMGFAMPETLAAMRKVKAEGGWGVVCTEYCSMDPGSDDHPAPYATIWDQGDVRNMAKVASGVHAHGALAGIELWHGGFRSANLLSRVTPLGPISQLTATTPVQSARMDLSDIREYRRAHKAAALRAREAGFDIIYVYAAHTYLLAQFLNRNINQRDDGYGGSLEGRIRLVRELLDETKEAVGDTCAVAIRMEVDDEVTPGSDPRGEKRFLLESIRDVVDLFDLTISDYYQEMGVSRFHRQGSLEAHIAEMKKLVGKPVVSVGRYTSPEAMLNLIKSGITDLVGAARPSIADPFIPNKIRDGRLDDIRECIGCNICYASDGQGVPLRCTQNPSMGEEWRRGWHPEIVPAAPKRERALVVGAGPAGLEAALTLGRQGHEVILAEASRELGGRLLAETKLPGLQEWIRVRDYRAHQLSKLDNVTIYRESRMSAADVLEIGADHVLIATGSHWRKSGSGRHHLAGEPSFADPRTLSPDEIMAGKRPAPGPIVIFDDEEYYMASALAEMLAKEGLQVVYVTGAGIVSAWSVKTAEQSLVQARLIECGVEIIVSHSVEALAPQEAELACVYTGRTRRLPCAGFIPVTSREPDDALWRELSAEPDRFHSLQRVGDCKAPGHIAIAVHDGHRAARELGQPVVVKRDRPLVDAAE</sequence>
<evidence type="ECO:0000256" key="7">
    <source>
        <dbReference type="ARBA" id="ARBA00023002"/>
    </source>
</evidence>
<evidence type="ECO:0000256" key="2">
    <source>
        <dbReference type="ARBA" id="ARBA00001966"/>
    </source>
</evidence>
<evidence type="ECO:0000259" key="12">
    <source>
        <dbReference type="Pfam" id="PF22620"/>
    </source>
</evidence>
<dbReference type="PRINTS" id="PR00368">
    <property type="entry name" value="FADPNR"/>
</dbReference>
<reference evidence="13 14" key="1">
    <citation type="submission" date="2019-03" db="EMBL/GenBank/DDBJ databases">
        <title>Genomic Encyclopedia of Type Strains, Phase III (KMG-III): the genomes of soil and plant-associated and newly described type strains.</title>
        <authorList>
            <person name="Whitman W."/>
        </authorList>
    </citation>
    <scope>NUCLEOTIDE SEQUENCE [LARGE SCALE GENOMIC DNA]</scope>
    <source>
        <strain evidence="13 14">CGMCC 1.7660</strain>
    </source>
</reference>
<dbReference type="SUPFAM" id="SSF51971">
    <property type="entry name" value="Nucleotide-binding domain"/>
    <property type="match status" value="1"/>
</dbReference>
<keyword evidence="7" id="KW-0560">Oxidoreductase</keyword>
<evidence type="ECO:0000256" key="4">
    <source>
        <dbReference type="ARBA" id="ARBA00022630"/>
    </source>
</evidence>
<evidence type="ECO:0000259" key="10">
    <source>
        <dbReference type="Pfam" id="PF00724"/>
    </source>
</evidence>
<dbReference type="AlphaFoldDB" id="A0A4V3DDX4"/>
<dbReference type="InterPro" id="IPR051793">
    <property type="entry name" value="NADH:flavin_oxidoreductase"/>
</dbReference>
<dbReference type="InterPro" id="IPR036188">
    <property type="entry name" value="FAD/NAD-bd_sf"/>
</dbReference>
<evidence type="ECO:0000256" key="1">
    <source>
        <dbReference type="ARBA" id="ARBA00001917"/>
    </source>
</evidence>
<dbReference type="GO" id="GO:0010181">
    <property type="term" value="F:FMN binding"/>
    <property type="evidence" value="ECO:0007669"/>
    <property type="project" value="InterPro"/>
</dbReference>
<feature type="domain" description="NADH:flavin oxidoreductase/NADH oxidase N-terminal" evidence="10">
    <location>
        <begin position="10"/>
        <end position="335"/>
    </location>
</feature>
<evidence type="ECO:0000313" key="13">
    <source>
        <dbReference type="EMBL" id="TDQ78785.1"/>
    </source>
</evidence>
<dbReference type="PANTHER" id="PTHR42917">
    <property type="entry name" value="2,4-DIENOYL-COA REDUCTASE"/>
    <property type="match status" value="1"/>
</dbReference>